<gene>
    <name evidence="2" type="ORF">P170DRAFT_223798</name>
</gene>
<protein>
    <submittedName>
        <fullName evidence="2">Uncharacterized protein</fullName>
    </submittedName>
</protein>
<feature type="compositionally biased region" description="Basic and acidic residues" evidence="1">
    <location>
        <begin position="80"/>
        <end position="92"/>
    </location>
</feature>
<dbReference type="Proteomes" id="UP000234275">
    <property type="component" value="Unassembled WGS sequence"/>
</dbReference>
<evidence type="ECO:0000313" key="2">
    <source>
        <dbReference type="EMBL" id="PLB46820.1"/>
    </source>
</evidence>
<accession>A0A2I2G1S0</accession>
<feature type="compositionally biased region" description="Polar residues" evidence="1">
    <location>
        <begin position="33"/>
        <end position="44"/>
    </location>
</feature>
<organism evidence="2 3">
    <name type="scientific">Aspergillus steynii IBT 23096</name>
    <dbReference type="NCBI Taxonomy" id="1392250"/>
    <lineage>
        <taxon>Eukaryota</taxon>
        <taxon>Fungi</taxon>
        <taxon>Dikarya</taxon>
        <taxon>Ascomycota</taxon>
        <taxon>Pezizomycotina</taxon>
        <taxon>Eurotiomycetes</taxon>
        <taxon>Eurotiomycetidae</taxon>
        <taxon>Eurotiales</taxon>
        <taxon>Aspergillaceae</taxon>
        <taxon>Aspergillus</taxon>
        <taxon>Aspergillus subgen. Circumdati</taxon>
    </lineage>
</organism>
<dbReference type="AlphaFoldDB" id="A0A2I2G1S0"/>
<reference evidence="2 3" key="1">
    <citation type="submission" date="2016-12" db="EMBL/GenBank/DDBJ databases">
        <title>The genomes of Aspergillus section Nigri reveals drivers in fungal speciation.</title>
        <authorList>
            <consortium name="DOE Joint Genome Institute"/>
            <person name="Vesth T.C."/>
            <person name="Nybo J."/>
            <person name="Theobald S."/>
            <person name="Brandl J."/>
            <person name="Frisvad J.C."/>
            <person name="Nielsen K.F."/>
            <person name="Lyhne E.K."/>
            <person name="Kogle M.E."/>
            <person name="Kuo A."/>
            <person name="Riley R."/>
            <person name="Clum A."/>
            <person name="Nolan M."/>
            <person name="Lipzen A."/>
            <person name="Salamov A."/>
            <person name="Henrissat B."/>
            <person name="Wiebenga A."/>
            <person name="De Vries R.P."/>
            <person name="Grigoriev I.V."/>
            <person name="Mortensen U.H."/>
            <person name="Andersen M.R."/>
            <person name="Baker S.E."/>
        </authorList>
    </citation>
    <scope>NUCLEOTIDE SEQUENCE [LARGE SCALE GENOMIC DNA]</scope>
    <source>
        <strain evidence="2 3">IBT 23096</strain>
    </source>
</reference>
<comment type="caution">
    <text evidence="2">The sequence shown here is derived from an EMBL/GenBank/DDBJ whole genome shotgun (WGS) entry which is preliminary data.</text>
</comment>
<proteinExistence type="predicted"/>
<name>A0A2I2G1S0_9EURO</name>
<dbReference type="GeneID" id="36550574"/>
<dbReference type="EMBL" id="MSFO01000006">
    <property type="protein sequence ID" value="PLB46820.1"/>
    <property type="molecule type" value="Genomic_DNA"/>
</dbReference>
<sequence length="179" mass="20255">MCGVNNHPRKIDLYRTPLPPRDRTIEGVGPRIPQTSWMTRNPSIHSHDDLSSFWSLSQSSKRPTDHRRDTFATQCKQDKKLSAKLVPRDRSRPPTTMTKPPISTRGPRARRPHPVEWTAYEGNNTPHRLDQSPLQRTAGSTGLAGLSCFSLPFFVPETISRVISRAIQRPPALPPFSIF</sequence>
<feature type="region of interest" description="Disordered" evidence="1">
    <location>
        <begin position="1"/>
        <end position="49"/>
    </location>
</feature>
<evidence type="ECO:0000256" key="1">
    <source>
        <dbReference type="SAM" id="MobiDB-lite"/>
    </source>
</evidence>
<keyword evidence="3" id="KW-1185">Reference proteome</keyword>
<feature type="region of interest" description="Disordered" evidence="1">
    <location>
        <begin position="80"/>
        <end position="111"/>
    </location>
</feature>
<evidence type="ECO:0000313" key="3">
    <source>
        <dbReference type="Proteomes" id="UP000234275"/>
    </source>
</evidence>
<dbReference type="VEuPathDB" id="FungiDB:P170DRAFT_223798"/>
<dbReference type="RefSeq" id="XP_024702122.1">
    <property type="nucleotide sequence ID" value="XM_024842875.1"/>
</dbReference>